<feature type="compositionally biased region" description="Low complexity" evidence="1">
    <location>
        <begin position="145"/>
        <end position="160"/>
    </location>
</feature>
<proteinExistence type="predicted"/>
<protein>
    <submittedName>
        <fullName evidence="2">Uncharacterized protein</fullName>
    </submittedName>
</protein>
<dbReference type="Gene3D" id="1.10.238.10">
    <property type="entry name" value="EF-hand"/>
    <property type="match status" value="1"/>
</dbReference>
<feature type="region of interest" description="Disordered" evidence="1">
    <location>
        <begin position="174"/>
        <end position="228"/>
    </location>
</feature>
<evidence type="ECO:0000313" key="3">
    <source>
        <dbReference type="Proteomes" id="UP000023152"/>
    </source>
</evidence>
<dbReference type="AlphaFoldDB" id="X6N0H9"/>
<gene>
    <name evidence="2" type="ORF">RFI_17862</name>
</gene>
<reference evidence="2 3" key="1">
    <citation type="journal article" date="2013" name="Curr. Biol.">
        <title>The Genome of the Foraminiferan Reticulomyxa filosa.</title>
        <authorList>
            <person name="Glockner G."/>
            <person name="Hulsmann N."/>
            <person name="Schleicher M."/>
            <person name="Noegel A.A."/>
            <person name="Eichinger L."/>
            <person name="Gallinger C."/>
            <person name="Pawlowski J."/>
            <person name="Sierra R."/>
            <person name="Euteneuer U."/>
            <person name="Pillet L."/>
            <person name="Moustafa A."/>
            <person name="Platzer M."/>
            <person name="Groth M."/>
            <person name="Szafranski K."/>
            <person name="Schliwa M."/>
        </authorList>
    </citation>
    <scope>NUCLEOTIDE SEQUENCE [LARGE SCALE GENOMIC DNA]</scope>
</reference>
<evidence type="ECO:0000256" key="1">
    <source>
        <dbReference type="SAM" id="MobiDB-lite"/>
    </source>
</evidence>
<dbReference type="InterPro" id="IPR011992">
    <property type="entry name" value="EF-hand-dom_pair"/>
</dbReference>
<feature type="region of interest" description="Disordered" evidence="1">
    <location>
        <begin position="98"/>
        <end position="160"/>
    </location>
</feature>
<dbReference type="SUPFAM" id="SSF47473">
    <property type="entry name" value="EF-hand"/>
    <property type="match status" value="1"/>
</dbReference>
<accession>X6N0H9</accession>
<name>X6N0H9_RETFI</name>
<comment type="caution">
    <text evidence="2">The sequence shown here is derived from an EMBL/GenBank/DDBJ whole genome shotgun (WGS) entry which is preliminary data.</text>
</comment>
<organism evidence="2 3">
    <name type="scientific">Reticulomyxa filosa</name>
    <dbReference type="NCBI Taxonomy" id="46433"/>
    <lineage>
        <taxon>Eukaryota</taxon>
        <taxon>Sar</taxon>
        <taxon>Rhizaria</taxon>
        <taxon>Retaria</taxon>
        <taxon>Foraminifera</taxon>
        <taxon>Monothalamids</taxon>
        <taxon>Reticulomyxidae</taxon>
        <taxon>Reticulomyxa</taxon>
    </lineage>
</organism>
<sequence length="247" mass="28496">KDHTDRIIAVWDDVDLEGTRHLDSLLLEAVFRAFNLKLKVDELEKVFRWIDTDNREAITADQFIAWMVESVETLEQRDMQKRMFDAIDRTVRGELQLSQSLQEEEEKERQKLNRLQNDTTSPRNKGQTEVSKSEAPVTSRFRPATTATTNTSSNINHTPTSTKVLEEWNKKEEMETVEEFDKTRSDKHDTERKEAADDVKHAIDTTLAEFSDNEDDNDVVGELPSFDKTATKPVEENQAINLAVKLE</sequence>
<feature type="compositionally biased region" description="Basic and acidic residues" evidence="1">
    <location>
        <begin position="174"/>
        <end position="203"/>
    </location>
</feature>
<feature type="non-terminal residue" evidence="2">
    <location>
        <position position="1"/>
    </location>
</feature>
<dbReference type="EMBL" id="ASPP01013735">
    <property type="protein sequence ID" value="ETO19368.1"/>
    <property type="molecule type" value="Genomic_DNA"/>
</dbReference>
<feature type="non-terminal residue" evidence="2">
    <location>
        <position position="247"/>
    </location>
</feature>
<feature type="compositionally biased region" description="Polar residues" evidence="1">
    <location>
        <begin position="113"/>
        <end position="130"/>
    </location>
</feature>
<dbReference type="Proteomes" id="UP000023152">
    <property type="component" value="Unassembled WGS sequence"/>
</dbReference>
<evidence type="ECO:0000313" key="2">
    <source>
        <dbReference type="EMBL" id="ETO19368.1"/>
    </source>
</evidence>
<keyword evidence="3" id="KW-1185">Reference proteome</keyword>